<feature type="compositionally biased region" description="Pro residues" evidence="1">
    <location>
        <begin position="51"/>
        <end position="60"/>
    </location>
</feature>
<dbReference type="OrthoDB" id="129216at2759"/>
<sequence length="160" mass="18087">MEEFGTPVLLLPRPARMTALKQAPYHPIFADHKSDSPQPSRDSSVKGSPKNSPPGTPPTDAPVKDTPKDSTPKGKSKKNTPKDSSLKGSGDKRGRHLQGLRQGENDLEEIYRTAQEAKKSVYEFAYPWEGSFLWYDPAAFPSLHLAHWRIWMRNRPKFFD</sequence>
<evidence type="ECO:0000256" key="1">
    <source>
        <dbReference type="SAM" id="MobiDB-lite"/>
    </source>
</evidence>
<keyword evidence="3" id="KW-1185">Reference proteome</keyword>
<evidence type="ECO:0000313" key="2">
    <source>
        <dbReference type="EMBL" id="OWZ01559.1"/>
    </source>
</evidence>
<organism evidence="2 3">
    <name type="scientific">Phytophthora megakarya</name>
    <dbReference type="NCBI Taxonomy" id="4795"/>
    <lineage>
        <taxon>Eukaryota</taxon>
        <taxon>Sar</taxon>
        <taxon>Stramenopiles</taxon>
        <taxon>Oomycota</taxon>
        <taxon>Peronosporomycetes</taxon>
        <taxon>Peronosporales</taxon>
        <taxon>Peronosporaceae</taxon>
        <taxon>Phytophthora</taxon>
    </lineage>
</organism>
<gene>
    <name evidence="2" type="ORF">PHMEG_00027023</name>
</gene>
<reference evidence="3" key="1">
    <citation type="submission" date="2017-03" db="EMBL/GenBank/DDBJ databases">
        <title>Phytopthora megakarya and P. palmivora, two closely related causual agents of cacao black pod achieved similar genome size and gene model numbers by different mechanisms.</title>
        <authorList>
            <person name="Ali S."/>
            <person name="Shao J."/>
            <person name="Larry D.J."/>
            <person name="Kronmiller B."/>
            <person name="Shen D."/>
            <person name="Strem M.D."/>
            <person name="Melnick R.L."/>
            <person name="Guiltinan M.J."/>
            <person name="Tyler B.M."/>
            <person name="Meinhardt L.W."/>
            <person name="Bailey B.A."/>
        </authorList>
    </citation>
    <scope>NUCLEOTIDE SEQUENCE [LARGE SCALE GENOMIC DNA]</scope>
    <source>
        <strain evidence="3">zdho120</strain>
    </source>
</reference>
<evidence type="ECO:0000313" key="3">
    <source>
        <dbReference type="Proteomes" id="UP000198211"/>
    </source>
</evidence>
<comment type="caution">
    <text evidence="2">The sequence shown here is derived from an EMBL/GenBank/DDBJ whole genome shotgun (WGS) entry which is preliminary data.</text>
</comment>
<feature type="compositionally biased region" description="Basic and acidic residues" evidence="1">
    <location>
        <begin position="80"/>
        <end position="92"/>
    </location>
</feature>
<name>A0A225V9A4_9STRA</name>
<feature type="region of interest" description="Disordered" evidence="1">
    <location>
        <begin position="22"/>
        <end position="106"/>
    </location>
</feature>
<accession>A0A225V9A4</accession>
<feature type="compositionally biased region" description="Basic and acidic residues" evidence="1">
    <location>
        <begin position="62"/>
        <end position="72"/>
    </location>
</feature>
<dbReference type="EMBL" id="NBNE01006762">
    <property type="protein sequence ID" value="OWZ01559.1"/>
    <property type="molecule type" value="Genomic_DNA"/>
</dbReference>
<dbReference type="AlphaFoldDB" id="A0A225V9A4"/>
<proteinExistence type="predicted"/>
<dbReference type="Proteomes" id="UP000198211">
    <property type="component" value="Unassembled WGS sequence"/>
</dbReference>
<feature type="compositionally biased region" description="Polar residues" evidence="1">
    <location>
        <begin position="36"/>
        <end position="50"/>
    </location>
</feature>
<protein>
    <submittedName>
        <fullName evidence="2">Uncharacterized protein</fullName>
    </submittedName>
</protein>